<accession>F4PQY2</accession>
<dbReference type="Gene3D" id="3.40.830.10">
    <property type="entry name" value="LigB-like"/>
    <property type="match status" value="1"/>
</dbReference>
<dbReference type="InterPro" id="IPR002737">
    <property type="entry name" value="MEMO1_fam"/>
</dbReference>
<dbReference type="HAMAP" id="MF_00055">
    <property type="entry name" value="MEMO1"/>
    <property type="match status" value="1"/>
</dbReference>
<evidence type="ECO:0000256" key="1">
    <source>
        <dbReference type="ARBA" id="ARBA00006315"/>
    </source>
</evidence>
<dbReference type="AlphaFoldDB" id="F4PQY2"/>
<dbReference type="Pfam" id="PF01875">
    <property type="entry name" value="Memo"/>
    <property type="match status" value="1"/>
</dbReference>
<dbReference type="Proteomes" id="UP000007797">
    <property type="component" value="Unassembled WGS sequence"/>
</dbReference>
<evidence type="ECO:0000313" key="2">
    <source>
        <dbReference type="EMBL" id="EGG21247.1"/>
    </source>
</evidence>
<dbReference type="PANTHER" id="PTHR11060">
    <property type="entry name" value="PROTEIN MEMO1"/>
    <property type="match status" value="1"/>
</dbReference>
<dbReference type="EMBL" id="GL883010">
    <property type="protein sequence ID" value="EGG21247.1"/>
    <property type="molecule type" value="Genomic_DNA"/>
</dbReference>
<dbReference type="OrthoDB" id="417112at2759"/>
<reference evidence="3" key="1">
    <citation type="journal article" date="2011" name="Genome Res.">
        <title>Phylogeny-wide analysis of social amoeba genomes highlights ancient origins for complex intercellular communication.</title>
        <authorList>
            <person name="Heidel A.J."/>
            <person name="Lawal H.M."/>
            <person name="Felder M."/>
            <person name="Schilde C."/>
            <person name="Helps N.R."/>
            <person name="Tunggal B."/>
            <person name="Rivero F."/>
            <person name="John U."/>
            <person name="Schleicher M."/>
            <person name="Eichinger L."/>
            <person name="Platzer M."/>
            <person name="Noegel A.A."/>
            <person name="Schaap P."/>
            <person name="Gloeckner G."/>
        </authorList>
    </citation>
    <scope>NUCLEOTIDE SEQUENCE [LARGE SCALE GENOMIC DNA]</scope>
    <source>
        <strain evidence="3">SH3</strain>
    </source>
</reference>
<dbReference type="OMA" id="EQEAQYG"/>
<sequence>MTKRAAYHGGNWYASDSNKLGQQLSGWLGETKSIKKNTKALIVPHAGYDYSGRAASRGYINLSDTTFKRIFVLGPSHHVYTKSCGLSKHTHLETPVGDLKVDVEITNKLNLTGQFTWMTKEIDEEEHSLEMHFPYIAQVTKGRDITIVPVLVGNVPKENLKTYADIFAPYLDDPDNFFIISSDFCHWGSRFDYSPHDPSCGAIHQFIEKMDKNGMKAIESGDPSVFADYLKETKNTICGRNPISLFLWIIHSSKLKFEIQSLYYEQSSKCNSMRDSSVSYGVISFNQL</sequence>
<dbReference type="STRING" id="1054147.F4PQY2"/>
<gene>
    <name evidence="2" type="ORF">DFA_01125</name>
</gene>
<dbReference type="GeneID" id="14872677"/>
<comment type="similarity">
    <text evidence="1">Belongs to the MEMO1 family.</text>
</comment>
<proteinExistence type="inferred from homology"/>
<name>F4PQY2_CACFS</name>
<protein>
    <submittedName>
        <fullName evidence="2">Uncharacterized protein</fullName>
    </submittedName>
</protein>
<dbReference type="PANTHER" id="PTHR11060:SF0">
    <property type="entry name" value="PROTEIN MEMO1"/>
    <property type="match status" value="1"/>
</dbReference>
<keyword evidence="3" id="KW-1185">Reference proteome</keyword>
<dbReference type="KEGG" id="dfa:DFA_01125"/>
<dbReference type="CDD" id="cd07361">
    <property type="entry name" value="MEMO_like"/>
    <property type="match status" value="1"/>
</dbReference>
<dbReference type="NCBIfam" id="TIGR04336">
    <property type="entry name" value="AmmeMemoSam_B"/>
    <property type="match status" value="1"/>
</dbReference>
<evidence type="ECO:0000313" key="3">
    <source>
        <dbReference type="Proteomes" id="UP000007797"/>
    </source>
</evidence>
<dbReference type="RefSeq" id="XP_004359097.1">
    <property type="nucleotide sequence ID" value="XM_004359040.1"/>
</dbReference>
<organism evidence="2 3">
    <name type="scientific">Cavenderia fasciculata</name>
    <name type="common">Slime mold</name>
    <name type="synonym">Dictyostelium fasciculatum</name>
    <dbReference type="NCBI Taxonomy" id="261658"/>
    <lineage>
        <taxon>Eukaryota</taxon>
        <taxon>Amoebozoa</taxon>
        <taxon>Evosea</taxon>
        <taxon>Eumycetozoa</taxon>
        <taxon>Dictyostelia</taxon>
        <taxon>Acytosteliales</taxon>
        <taxon>Cavenderiaceae</taxon>
        <taxon>Cavenderia</taxon>
    </lineage>
</organism>